<reference evidence="2" key="1">
    <citation type="submission" date="2020-05" db="EMBL/GenBank/DDBJ databases">
        <title>Mycena genomes resolve the evolution of fungal bioluminescence.</title>
        <authorList>
            <person name="Tsai I.J."/>
        </authorList>
    </citation>
    <scope>NUCLEOTIDE SEQUENCE</scope>
    <source>
        <strain evidence="2">160909Yilan</strain>
    </source>
</reference>
<dbReference type="SUPFAM" id="SSF81383">
    <property type="entry name" value="F-box domain"/>
    <property type="match status" value="1"/>
</dbReference>
<keyword evidence="3" id="KW-1185">Reference proteome</keyword>
<dbReference type="OrthoDB" id="3020626at2759"/>
<accession>A0A8H6ZJM9</accession>
<dbReference type="SUPFAM" id="SSF52047">
    <property type="entry name" value="RNI-like"/>
    <property type="match status" value="1"/>
</dbReference>
<dbReference type="Proteomes" id="UP000623467">
    <property type="component" value="Unassembled WGS sequence"/>
</dbReference>
<evidence type="ECO:0000313" key="3">
    <source>
        <dbReference type="Proteomes" id="UP000623467"/>
    </source>
</evidence>
<dbReference type="InterPro" id="IPR001810">
    <property type="entry name" value="F-box_dom"/>
</dbReference>
<proteinExistence type="predicted"/>
<dbReference type="Pfam" id="PF12937">
    <property type="entry name" value="F-box-like"/>
    <property type="match status" value="1"/>
</dbReference>
<protein>
    <recommendedName>
        <fullName evidence="1">F-box domain-containing protein</fullName>
    </recommendedName>
</protein>
<name>A0A8H6ZJM9_9AGAR</name>
<dbReference type="EMBL" id="JACAZH010000001">
    <property type="protein sequence ID" value="KAF7377601.1"/>
    <property type="molecule type" value="Genomic_DNA"/>
</dbReference>
<organism evidence="2 3">
    <name type="scientific">Mycena sanguinolenta</name>
    <dbReference type="NCBI Taxonomy" id="230812"/>
    <lineage>
        <taxon>Eukaryota</taxon>
        <taxon>Fungi</taxon>
        <taxon>Dikarya</taxon>
        <taxon>Basidiomycota</taxon>
        <taxon>Agaricomycotina</taxon>
        <taxon>Agaricomycetes</taxon>
        <taxon>Agaricomycetidae</taxon>
        <taxon>Agaricales</taxon>
        <taxon>Marasmiineae</taxon>
        <taxon>Mycenaceae</taxon>
        <taxon>Mycena</taxon>
    </lineage>
</organism>
<evidence type="ECO:0000259" key="1">
    <source>
        <dbReference type="Pfam" id="PF12937"/>
    </source>
</evidence>
<feature type="domain" description="F-box" evidence="1">
    <location>
        <begin position="64"/>
        <end position="123"/>
    </location>
</feature>
<dbReference type="Gene3D" id="1.20.1280.50">
    <property type="match status" value="1"/>
</dbReference>
<dbReference type="Gene3D" id="3.80.10.10">
    <property type="entry name" value="Ribonuclease Inhibitor"/>
    <property type="match status" value="1"/>
</dbReference>
<gene>
    <name evidence="2" type="ORF">MSAN_00182900</name>
</gene>
<sequence length="516" mass="57334">MSSPKAALVESPAPCLAENQVKGLIAAAEANIERLTVQIHELSLAREKERSVLAALRSMLVPIGKLPTELFVEIFKLVTVLDACFDPKYYSSENARTALRSVLSLSQVSSYWRQIVHNSPQLWALEGFIRTCVDRESDVQYLDGLEVLLARSNPVPVSVALVESGKNPGYRELSKTIARIVTPTAHRWKRLSIGLPSLLPQFNQIPPETFEALEDLFLCGFQEQMDPIVAFQSCPRLLNFGFECYSEAPKAHLLHLPWSQIVHLEITLLSLLDCRTVLLQCGNLVSAEVRAYDRGDSVPTAGGPVVATLPFLSKLDLTICGRAWPSNELHSVGAFLAPLALPSLKVFDVDFEDGESASWPTQVITLFQGRCPNIEQITLFSSSISSEGLTALLRNAPALTTLDLISCLHCIDEHFWHALRYDVADACPLVPKLRNLRLEYVGDKFTDGSMEAAIRSRWWPSDGVSAVSPSRISRLKRVSVSRFGEDTWIEGLQVFSKEFEAQMQDMVDQGLSLELW</sequence>
<dbReference type="InterPro" id="IPR032675">
    <property type="entry name" value="LRR_dom_sf"/>
</dbReference>
<comment type="caution">
    <text evidence="2">The sequence shown here is derived from an EMBL/GenBank/DDBJ whole genome shotgun (WGS) entry which is preliminary data.</text>
</comment>
<dbReference type="InterPro" id="IPR036047">
    <property type="entry name" value="F-box-like_dom_sf"/>
</dbReference>
<dbReference type="AlphaFoldDB" id="A0A8H6ZJM9"/>
<evidence type="ECO:0000313" key="2">
    <source>
        <dbReference type="EMBL" id="KAF7377601.1"/>
    </source>
</evidence>